<evidence type="ECO:0000256" key="2">
    <source>
        <dbReference type="SAM" id="Phobius"/>
    </source>
</evidence>
<evidence type="ECO:0008006" key="6">
    <source>
        <dbReference type="Google" id="ProtNLM"/>
    </source>
</evidence>
<evidence type="ECO:0000313" key="5">
    <source>
        <dbReference type="Proteomes" id="UP000187151"/>
    </source>
</evidence>
<feature type="signal peptide" evidence="3">
    <location>
        <begin position="1"/>
        <end position="26"/>
    </location>
</feature>
<sequence length="256" mass="25514">MLRSRKRWAAVATALLLSASAGPAFATESYEVPLHQAKELPIYAAQYKGKPGETCASIPATKDGWHFIAPGSPNEVSFVKLTVKFEPGGEQVITVFGPPNENHAYAASEPGAKLVSAVALVEGTTGGGKKLEWFNLSHTCPSTATTEPTPSQSSTTPAPSTSTSASTSPSSSTSSSPSASASTSTGPSSSTSTSPSSSVSSPAPSVSASASGGTTGGDLAKTGSDAPVGLLAAMAAALIAAGAFLLVRRRRSGAQG</sequence>
<organism evidence="4 5">
    <name type="scientific">Streptomyces amritsarensis</name>
    <dbReference type="NCBI Taxonomy" id="681158"/>
    <lineage>
        <taxon>Bacteria</taxon>
        <taxon>Bacillati</taxon>
        <taxon>Actinomycetota</taxon>
        <taxon>Actinomycetes</taxon>
        <taxon>Kitasatosporales</taxon>
        <taxon>Streptomycetaceae</taxon>
        <taxon>Streptomyces</taxon>
    </lineage>
</organism>
<feature type="transmembrane region" description="Helical" evidence="2">
    <location>
        <begin position="228"/>
        <end position="247"/>
    </location>
</feature>
<dbReference type="Proteomes" id="UP000187151">
    <property type="component" value="Unassembled WGS sequence"/>
</dbReference>
<evidence type="ECO:0000256" key="3">
    <source>
        <dbReference type="SAM" id="SignalP"/>
    </source>
</evidence>
<dbReference type="EMBL" id="MQUR01000063">
    <property type="protein sequence ID" value="OLZ61989.1"/>
    <property type="molecule type" value="Genomic_DNA"/>
</dbReference>
<keyword evidence="2" id="KW-1133">Transmembrane helix</keyword>
<protein>
    <recommendedName>
        <fullName evidence="6">Gram-positive cocci surface proteins LPxTG domain-containing protein</fullName>
    </recommendedName>
</protein>
<proteinExistence type="predicted"/>
<evidence type="ECO:0000313" key="4">
    <source>
        <dbReference type="EMBL" id="OLZ61989.1"/>
    </source>
</evidence>
<evidence type="ECO:0000256" key="1">
    <source>
        <dbReference type="SAM" id="MobiDB-lite"/>
    </source>
</evidence>
<comment type="caution">
    <text evidence="4">The sequence shown here is derived from an EMBL/GenBank/DDBJ whole genome shotgun (WGS) entry which is preliminary data.</text>
</comment>
<dbReference type="RefSeq" id="WP_076045838.1">
    <property type="nucleotide sequence ID" value="NZ_MQUR01000063.1"/>
</dbReference>
<reference evidence="4 5" key="1">
    <citation type="submission" date="2016-01" db="EMBL/GenBank/DDBJ databases">
        <title>Streptomyces amritsarensis strain MTCC 11845 genome sequencing and assembly.</title>
        <authorList>
            <person name="Sharma D."/>
            <person name="Nair G.R."/>
            <person name="Kaur G."/>
            <person name="Manhas R.K."/>
            <person name="Mayilraj S."/>
        </authorList>
    </citation>
    <scope>NUCLEOTIDE SEQUENCE [LARGE SCALE GENOMIC DNA]</scope>
    <source>
        <strain evidence="4 5">MTCC 11845</strain>
    </source>
</reference>
<feature type="region of interest" description="Disordered" evidence="1">
    <location>
        <begin position="141"/>
        <end position="218"/>
    </location>
</feature>
<keyword evidence="3" id="KW-0732">Signal</keyword>
<keyword evidence="5" id="KW-1185">Reference proteome</keyword>
<keyword evidence="2" id="KW-0472">Membrane</keyword>
<feature type="compositionally biased region" description="Low complexity" evidence="1">
    <location>
        <begin position="141"/>
        <end position="212"/>
    </location>
</feature>
<dbReference type="NCBIfam" id="TIGR01167">
    <property type="entry name" value="LPXTG_anchor"/>
    <property type="match status" value="1"/>
</dbReference>
<feature type="chain" id="PRO_5046522379" description="Gram-positive cocci surface proteins LPxTG domain-containing protein" evidence="3">
    <location>
        <begin position="27"/>
        <end position="256"/>
    </location>
</feature>
<gene>
    <name evidence="4" type="ORF">AVW11_23950</name>
</gene>
<name>A0ABX3FXF0_9ACTN</name>
<accession>A0ABX3FXF0</accession>
<keyword evidence="2" id="KW-0812">Transmembrane</keyword>